<feature type="region of interest" description="Disordered" evidence="6">
    <location>
        <begin position="569"/>
        <end position="595"/>
    </location>
</feature>
<organism evidence="8 9">
    <name type="scientific">Arachis hypogaea</name>
    <name type="common">Peanut</name>
    <dbReference type="NCBI Taxonomy" id="3818"/>
    <lineage>
        <taxon>Eukaryota</taxon>
        <taxon>Viridiplantae</taxon>
        <taxon>Streptophyta</taxon>
        <taxon>Embryophyta</taxon>
        <taxon>Tracheophyta</taxon>
        <taxon>Spermatophyta</taxon>
        <taxon>Magnoliopsida</taxon>
        <taxon>eudicotyledons</taxon>
        <taxon>Gunneridae</taxon>
        <taxon>Pentapetalae</taxon>
        <taxon>rosids</taxon>
        <taxon>fabids</taxon>
        <taxon>Fabales</taxon>
        <taxon>Fabaceae</taxon>
        <taxon>Papilionoideae</taxon>
        <taxon>50 kb inversion clade</taxon>
        <taxon>dalbergioids sensu lato</taxon>
        <taxon>Dalbergieae</taxon>
        <taxon>Pterocarpus clade</taxon>
        <taxon>Arachis</taxon>
    </lineage>
</organism>
<proteinExistence type="predicted"/>
<dbReference type="GO" id="GO:0003677">
    <property type="term" value="F:DNA binding"/>
    <property type="evidence" value="ECO:0007669"/>
    <property type="project" value="UniProtKB-KW"/>
</dbReference>
<keyword evidence="5" id="KW-0539">Nucleus</keyword>
<evidence type="ECO:0000256" key="4">
    <source>
        <dbReference type="ARBA" id="ARBA00023163"/>
    </source>
</evidence>
<feature type="domain" description="MBD" evidence="7">
    <location>
        <begin position="255"/>
        <end position="327"/>
    </location>
</feature>
<sequence>MATASEPSASAADDEERRRSLQIESLHLVDFRQLSQSELYSLSLTSSPAQHRCQDDAVIPKIDRSVFNESAGSRKQTFSRLRLVPRGKQPKPAPSPPASAAHIPLDEENSKIIEMLQKLFGVESLRTAARDGGGGGSSVGYNALVPFQGEFKSPEPNVFALQNIPICDVADDSAMKKRKRGRPRKNENSMAIVPVASPLPPPPPPKKKEDGEGFVDPVLEEVKKRTVGLENEAQVVEFLEGLKGEWSSQRKKKMTVEASELGSFLPAGWKVLLSVKKRAGRASIVCRRYVSPYGQQFESFKEVSAHLLSFCGEDINIVKSSYPDDSPQYNINVPSGSVLCYGPAGDVKPDADASCLSLARTSVESHHKTQVSVPSSTEREKLNTLNENSSSSLAGGCKLGDFIGGVFDYQTANYRSMMDGTHNVNSVRGCSIEEDRVLNQNTVDIIEVSGAACNPIPLVLPTPVTNNESGIIQHCDEMNSVTCIRNGVSDFSTKCHETAPWGNAQTLVDNNGDGVSERLVEDEQNVGSGSNRPFPNAEGKRFIGNNLEISDGKLAKDDKQHILCSDQSEVKDVSSNSQLQSSSDGFSLPPSQKEMKHFSINSSDRMQSFMLTESAIGDCFDGELLPIDKRISLPTGHTNNVSLSTCTEGASDCGGVDVAPNLSVGNNVNDNHDPPTVELVTSFAEEKNPLNDQNHRIDYLLQTSSKCNLLTPPDDEQPSIFENLYDISAGTFDAAFMEPQLGLGSHNNDVAIDTYANESIMQGTLQGCESVALGSSVLNPFDKQSDNANKSCLSENAKSEQVDILQTNSMECSGGNHKALLVYSQLPVKCDSLEKKIGWRQHYFVDRFRSLCWWHLH</sequence>
<dbReference type="PANTHER" id="PTHR37701:SF14">
    <property type="entry name" value="METHYL-CPG-BINDING DOMAIN PROTEIN"/>
    <property type="match status" value="1"/>
</dbReference>
<dbReference type="GO" id="GO:0005634">
    <property type="term" value="C:nucleus"/>
    <property type="evidence" value="ECO:0007669"/>
    <property type="project" value="UniProtKB-SubCell"/>
</dbReference>
<evidence type="ECO:0000256" key="6">
    <source>
        <dbReference type="SAM" id="MobiDB-lite"/>
    </source>
</evidence>
<dbReference type="EMBL" id="SDMP01000007">
    <property type="protein sequence ID" value="RYR47572.1"/>
    <property type="molecule type" value="Genomic_DNA"/>
</dbReference>
<accession>A0A445C9F4</accession>
<dbReference type="STRING" id="3818.A0A445C9F4"/>
<feature type="region of interest" description="Disordered" evidence="6">
    <location>
        <begin position="174"/>
        <end position="211"/>
    </location>
</feature>
<evidence type="ECO:0000256" key="2">
    <source>
        <dbReference type="ARBA" id="ARBA00023015"/>
    </source>
</evidence>
<evidence type="ECO:0000256" key="3">
    <source>
        <dbReference type="ARBA" id="ARBA00023125"/>
    </source>
</evidence>
<dbReference type="AlphaFoldDB" id="A0A445C9F4"/>
<feature type="region of interest" description="Disordered" evidence="6">
    <location>
        <begin position="367"/>
        <end position="387"/>
    </location>
</feature>
<dbReference type="InterPro" id="IPR016177">
    <property type="entry name" value="DNA-bd_dom_sf"/>
</dbReference>
<dbReference type="InterPro" id="IPR001739">
    <property type="entry name" value="Methyl_CpG_DNA-bd"/>
</dbReference>
<dbReference type="Pfam" id="PF01429">
    <property type="entry name" value="MBD"/>
    <property type="match status" value="1"/>
</dbReference>
<dbReference type="InterPro" id="IPR037472">
    <property type="entry name" value="MBD8"/>
</dbReference>
<dbReference type="Proteomes" id="UP000289738">
    <property type="component" value="Chromosome A07"/>
</dbReference>
<evidence type="ECO:0000256" key="1">
    <source>
        <dbReference type="ARBA" id="ARBA00004123"/>
    </source>
</evidence>
<feature type="compositionally biased region" description="Low complexity" evidence="6">
    <location>
        <begin position="574"/>
        <end position="583"/>
    </location>
</feature>
<dbReference type="SUPFAM" id="SSF54171">
    <property type="entry name" value="DNA-binding domain"/>
    <property type="match status" value="1"/>
</dbReference>
<comment type="caution">
    <text evidence="8">The sequence shown here is derived from an EMBL/GenBank/DDBJ whole genome shotgun (WGS) entry which is preliminary data.</text>
</comment>
<name>A0A445C9F4_ARAHY</name>
<evidence type="ECO:0000313" key="9">
    <source>
        <dbReference type="Proteomes" id="UP000289738"/>
    </source>
</evidence>
<protein>
    <recommendedName>
        <fullName evidence="7">MBD domain-containing protein</fullName>
    </recommendedName>
</protein>
<keyword evidence="4" id="KW-0804">Transcription</keyword>
<dbReference type="PANTHER" id="PTHR37701">
    <property type="entry name" value="METHYL-CPG-BINDING DOMAIN-CONTAINING PROTEIN 8"/>
    <property type="match status" value="1"/>
</dbReference>
<keyword evidence="2" id="KW-0805">Transcription regulation</keyword>
<keyword evidence="3" id="KW-0238">DNA-binding</keyword>
<reference evidence="8 9" key="1">
    <citation type="submission" date="2019-01" db="EMBL/GenBank/DDBJ databases">
        <title>Sequencing of cultivated peanut Arachis hypogaea provides insights into genome evolution and oil improvement.</title>
        <authorList>
            <person name="Chen X."/>
        </authorList>
    </citation>
    <scope>NUCLEOTIDE SEQUENCE [LARGE SCALE GENOMIC DNA]</scope>
    <source>
        <strain evidence="9">cv. Fuhuasheng</strain>
        <tissue evidence="8">Leaves</tissue>
    </source>
</reference>
<gene>
    <name evidence="8" type="ORF">Ahy_A07g033505</name>
</gene>
<evidence type="ECO:0000313" key="8">
    <source>
        <dbReference type="EMBL" id="RYR47572.1"/>
    </source>
</evidence>
<evidence type="ECO:0000259" key="7">
    <source>
        <dbReference type="PROSITE" id="PS50982"/>
    </source>
</evidence>
<evidence type="ECO:0000256" key="5">
    <source>
        <dbReference type="ARBA" id="ARBA00023242"/>
    </source>
</evidence>
<keyword evidence="9" id="KW-1185">Reference proteome</keyword>
<dbReference type="PROSITE" id="PS50982">
    <property type="entry name" value="MBD"/>
    <property type="match status" value="1"/>
</dbReference>
<comment type="subcellular location">
    <subcellularLocation>
        <location evidence="1">Nucleus</location>
    </subcellularLocation>
</comment>